<dbReference type="eggNOG" id="COG0325">
    <property type="taxonomic scope" value="Bacteria"/>
</dbReference>
<accession>F0T011</accession>
<dbReference type="Gene3D" id="3.20.20.10">
    <property type="entry name" value="Alanine racemase"/>
    <property type="match status" value="1"/>
</dbReference>
<feature type="modified residue" description="N6-(pyridoxal phosphate)lysine" evidence="2 3">
    <location>
        <position position="35"/>
    </location>
</feature>
<dbReference type="HAMAP" id="MF_02087">
    <property type="entry name" value="PLP_homeostasis"/>
    <property type="match status" value="1"/>
</dbReference>
<reference evidence="6 7" key="1">
    <citation type="journal article" date="2011" name="Stand. Genomic Sci.">
        <title>Complete genome sequence of Syntrophobotulus glycolicus type strain (FlGlyR).</title>
        <authorList>
            <person name="Han C."/>
            <person name="Mwirichia R."/>
            <person name="Chertkov O."/>
            <person name="Held B."/>
            <person name="Lapidus A."/>
            <person name="Nolan M."/>
            <person name="Lucas S."/>
            <person name="Hammon N."/>
            <person name="Deshpande S."/>
            <person name="Cheng J.F."/>
            <person name="Tapia R."/>
            <person name="Goodwin L."/>
            <person name="Pitluck S."/>
            <person name="Huntemann M."/>
            <person name="Liolios K."/>
            <person name="Ivanova N."/>
            <person name="Pagani I."/>
            <person name="Mavromatis K."/>
            <person name="Ovchinikova G."/>
            <person name="Pati A."/>
            <person name="Chen A."/>
            <person name="Palaniappan K."/>
            <person name="Land M."/>
            <person name="Hauser L."/>
            <person name="Brambilla E.M."/>
            <person name="Rohde M."/>
            <person name="Spring S."/>
            <person name="Sikorski J."/>
            <person name="Goker M."/>
            <person name="Woyke T."/>
            <person name="Bristow J."/>
            <person name="Eisen J.A."/>
            <person name="Markowitz V."/>
            <person name="Hugenholtz P."/>
            <person name="Kyrpides N.C."/>
            <person name="Klenk H.P."/>
            <person name="Detter J.C."/>
        </authorList>
    </citation>
    <scope>NUCLEOTIDE SEQUENCE [LARGE SCALE GENOMIC DNA]</scope>
    <source>
        <strain evidence="7">DSM 8271 / FlGlyR</strain>
    </source>
</reference>
<dbReference type="GO" id="GO:0030170">
    <property type="term" value="F:pyridoxal phosphate binding"/>
    <property type="evidence" value="ECO:0007669"/>
    <property type="project" value="UniProtKB-UniRule"/>
</dbReference>
<dbReference type="AlphaFoldDB" id="F0T011"/>
<dbReference type="HOGENOM" id="CLU_059988_1_0_9"/>
<comment type="cofactor">
    <cofactor evidence="3">
        <name>pyridoxal 5'-phosphate</name>
        <dbReference type="ChEBI" id="CHEBI:597326"/>
    </cofactor>
</comment>
<protein>
    <recommendedName>
        <fullName evidence="2">Pyridoxal phosphate homeostasis protein</fullName>
        <shortName evidence="2">PLP homeostasis protein</shortName>
    </recommendedName>
</protein>
<dbReference type="PANTHER" id="PTHR10146:SF14">
    <property type="entry name" value="PYRIDOXAL PHOSPHATE HOMEOSTASIS PROTEIN"/>
    <property type="match status" value="1"/>
</dbReference>
<dbReference type="InterPro" id="IPR029066">
    <property type="entry name" value="PLP-binding_barrel"/>
</dbReference>
<evidence type="ECO:0000259" key="5">
    <source>
        <dbReference type="Pfam" id="PF01168"/>
    </source>
</evidence>
<organism evidence="6 7">
    <name type="scientific">Syntrophobotulus glycolicus (strain DSM 8271 / FlGlyR)</name>
    <dbReference type="NCBI Taxonomy" id="645991"/>
    <lineage>
        <taxon>Bacteria</taxon>
        <taxon>Bacillati</taxon>
        <taxon>Bacillota</taxon>
        <taxon>Clostridia</taxon>
        <taxon>Eubacteriales</taxon>
        <taxon>Desulfitobacteriaceae</taxon>
        <taxon>Syntrophobotulus</taxon>
    </lineage>
</organism>
<keyword evidence="1 2" id="KW-0663">Pyridoxal phosphate</keyword>
<comment type="similarity">
    <text evidence="2 4">Belongs to the pyridoxal phosphate-binding protein YggS/PROSC family.</text>
</comment>
<dbReference type="SUPFAM" id="SSF51419">
    <property type="entry name" value="PLP-binding barrel"/>
    <property type="match status" value="1"/>
</dbReference>
<reference evidence="7" key="2">
    <citation type="submission" date="2011-02" db="EMBL/GenBank/DDBJ databases">
        <title>The complete genome of Syntrophobotulus glycolicus DSM 8271.</title>
        <authorList>
            <person name="Lucas S."/>
            <person name="Copeland A."/>
            <person name="Lapidus A."/>
            <person name="Bruce D."/>
            <person name="Goodwin L."/>
            <person name="Pitluck S."/>
            <person name="Kyrpides N."/>
            <person name="Mavromatis K."/>
            <person name="Pagani I."/>
            <person name="Ivanova N."/>
            <person name="Mikhailova N."/>
            <person name="Chertkov O."/>
            <person name="Held B."/>
            <person name="Detter J.C."/>
            <person name="Tapia R."/>
            <person name="Han C."/>
            <person name="Land M."/>
            <person name="Hauser L."/>
            <person name="Markowitz V."/>
            <person name="Cheng J.-F."/>
            <person name="Hugenholtz P."/>
            <person name="Woyke T."/>
            <person name="Wu D."/>
            <person name="Spring S."/>
            <person name="Schroeder M."/>
            <person name="Brambilla E."/>
            <person name="Klenk H.-P."/>
            <person name="Eisen J.A."/>
        </authorList>
    </citation>
    <scope>NUCLEOTIDE SEQUENCE [LARGE SCALE GENOMIC DNA]</scope>
    <source>
        <strain evidence="7">DSM 8271 / FlGlyR</strain>
    </source>
</reference>
<evidence type="ECO:0000256" key="4">
    <source>
        <dbReference type="RuleBase" id="RU004514"/>
    </source>
</evidence>
<dbReference type="PIRSF" id="PIRSF004848">
    <property type="entry name" value="YBL036c_PLPDEIII"/>
    <property type="match status" value="1"/>
</dbReference>
<evidence type="ECO:0000256" key="2">
    <source>
        <dbReference type="HAMAP-Rule" id="MF_02087"/>
    </source>
</evidence>
<dbReference type="FunFam" id="3.20.20.10:FF:000018">
    <property type="entry name" value="Pyridoxal phosphate homeostasis protein"/>
    <property type="match status" value="1"/>
</dbReference>
<keyword evidence="7" id="KW-1185">Reference proteome</keyword>
<gene>
    <name evidence="6" type="ordered locus">Sgly_0660</name>
</gene>
<dbReference type="STRING" id="645991.Sgly_0660"/>
<dbReference type="Proteomes" id="UP000007488">
    <property type="component" value="Chromosome"/>
</dbReference>
<feature type="domain" description="Alanine racemase N-terminal" evidence="5">
    <location>
        <begin position="24"/>
        <end position="226"/>
    </location>
</feature>
<dbReference type="EMBL" id="CP002547">
    <property type="protein sequence ID" value="ADY55022.1"/>
    <property type="molecule type" value="Genomic_DNA"/>
</dbReference>
<dbReference type="RefSeq" id="WP_013623893.1">
    <property type="nucleotide sequence ID" value="NC_015172.1"/>
</dbReference>
<dbReference type="InterPro" id="IPR001608">
    <property type="entry name" value="Ala_racemase_N"/>
</dbReference>
<name>F0T011_SYNGF</name>
<comment type="function">
    <text evidence="2">Pyridoxal 5'-phosphate (PLP)-binding protein, which is involved in PLP homeostasis.</text>
</comment>
<dbReference type="PANTHER" id="PTHR10146">
    <property type="entry name" value="PROLINE SYNTHETASE CO-TRANSCRIBED BACTERIAL HOMOLOG PROTEIN"/>
    <property type="match status" value="1"/>
</dbReference>
<evidence type="ECO:0000313" key="7">
    <source>
        <dbReference type="Proteomes" id="UP000007488"/>
    </source>
</evidence>
<proteinExistence type="inferred from homology"/>
<dbReference type="InterPro" id="IPR011078">
    <property type="entry name" value="PyrdxlP_homeostasis"/>
</dbReference>
<dbReference type="Pfam" id="PF01168">
    <property type="entry name" value="Ala_racemase_N"/>
    <property type="match status" value="1"/>
</dbReference>
<evidence type="ECO:0000256" key="3">
    <source>
        <dbReference type="PIRSR" id="PIRSR004848-1"/>
    </source>
</evidence>
<evidence type="ECO:0000256" key="1">
    <source>
        <dbReference type="ARBA" id="ARBA00022898"/>
    </source>
</evidence>
<sequence length="229" mass="25726">MSIKQNLLDIRARIVRAAANSGRRIEDIKLVAVSKTVAIEGLAEAYAENQKVFGENRVQEWQDKYEHLAADCEWHIIGSLQTNKVKYLNSRIVLIHSLDRLPLLEKLNSEGEKKGGVWNALVQVNVARDEAKAGLEVNEVRDFIENAVAFPKVKIKGLMTIGALNATAGETRDCFHQLRELRNSLQTVKYPEKIQELSMGMSDDFETAIEEGATIVRIGSRIFGHRSEK</sequence>
<dbReference type="NCBIfam" id="TIGR00044">
    <property type="entry name" value="YggS family pyridoxal phosphate-dependent enzyme"/>
    <property type="match status" value="1"/>
</dbReference>
<dbReference type="KEGG" id="sgy:Sgly_0660"/>
<dbReference type="OrthoDB" id="9804072at2"/>
<evidence type="ECO:0000313" key="6">
    <source>
        <dbReference type="EMBL" id="ADY55022.1"/>
    </source>
</evidence>
<dbReference type="CDD" id="cd00635">
    <property type="entry name" value="PLPDE_III_YBL036c_like"/>
    <property type="match status" value="1"/>
</dbReference>